<name>A0A8S1KFW9_9CILI</name>
<accession>A0A8S1KFW9</accession>
<proteinExistence type="predicted"/>
<keyword evidence="2" id="KW-1185">Reference proteome</keyword>
<dbReference type="OrthoDB" id="300018at2759"/>
<dbReference type="AlphaFoldDB" id="A0A8S1KFW9"/>
<dbReference type="Proteomes" id="UP000692954">
    <property type="component" value="Unassembled WGS sequence"/>
</dbReference>
<evidence type="ECO:0000313" key="1">
    <source>
        <dbReference type="EMBL" id="CAD8049704.1"/>
    </source>
</evidence>
<dbReference type="EMBL" id="CAJJDN010000004">
    <property type="protein sequence ID" value="CAD8049704.1"/>
    <property type="molecule type" value="Genomic_DNA"/>
</dbReference>
<comment type="caution">
    <text evidence="1">The sequence shown here is derived from an EMBL/GenBank/DDBJ whole genome shotgun (WGS) entry which is preliminary data.</text>
</comment>
<gene>
    <name evidence="1" type="ORF">PSON_ATCC_30995.1.T0040273</name>
</gene>
<sequence>MQINFRNYQYSGSILNQRIPQFMIRKQNQWLNKLKISPQKYQFERSLQTSINKIEKNVNIKTSSLSQEVKNKIIIQQKPILYDCYTNNNDYIVNQKSTKINKRSNPQQTKIQQTMLQSDPIKICQQFRRFSERLNDSYRSRVKKQLKQQQQFINLSKDIEKESMGWSHRSSKSLI</sequence>
<evidence type="ECO:0000313" key="2">
    <source>
        <dbReference type="Proteomes" id="UP000692954"/>
    </source>
</evidence>
<protein>
    <submittedName>
        <fullName evidence="1">Uncharacterized protein</fullName>
    </submittedName>
</protein>
<reference evidence="1" key="1">
    <citation type="submission" date="2021-01" db="EMBL/GenBank/DDBJ databases">
        <authorList>
            <consortium name="Genoscope - CEA"/>
            <person name="William W."/>
        </authorList>
    </citation>
    <scope>NUCLEOTIDE SEQUENCE</scope>
</reference>
<organism evidence="1 2">
    <name type="scientific">Paramecium sonneborni</name>
    <dbReference type="NCBI Taxonomy" id="65129"/>
    <lineage>
        <taxon>Eukaryota</taxon>
        <taxon>Sar</taxon>
        <taxon>Alveolata</taxon>
        <taxon>Ciliophora</taxon>
        <taxon>Intramacronucleata</taxon>
        <taxon>Oligohymenophorea</taxon>
        <taxon>Peniculida</taxon>
        <taxon>Parameciidae</taxon>
        <taxon>Paramecium</taxon>
    </lineage>
</organism>